<dbReference type="SUPFAM" id="SSF111038">
    <property type="entry name" value="YjbQ-like"/>
    <property type="match status" value="1"/>
</dbReference>
<sequence>MIVEHYTLEYTTRGDDHIVDVTGQVQDAVTESGVSTGQA</sequence>
<feature type="non-terminal residue" evidence="1">
    <location>
        <position position="39"/>
    </location>
</feature>
<dbReference type="Gene3D" id="2.60.120.460">
    <property type="entry name" value="YjbQ-like"/>
    <property type="match status" value="1"/>
</dbReference>
<organism evidence="1">
    <name type="scientific">marine metagenome</name>
    <dbReference type="NCBI Taxonomy" id="408172"/>
    <lineage>
        <taxon>unclassified sequences</taxon>
        <taxon>metagenomes</taxon>
        <taxon>ecological metagenomes</taxon>
    </lineage>
</organism>
<proteinExistence type="predicted"/>
<dbReference type="EMBL" id="UINC01035090">
    <property type="protein sequence ID" value="SVB26944.1"/>
    <property type="molecule type" value="Genomic_DNA"/>
</dbReference>
<reference evidence="1" key="1">
    <citation type="submission" date="2018-05" db="EMBL/GenBank/DDBJ databases">
        <authorList>
            <person name="Lanie J.A."/>
            <person name="Ng W.-L."/>
            <person name="Kazmierczak K.M."/>
            <person name="Andrzejewski T.M."/>
            <person name="Davidsen T.M."/>
            <person name="Wayne K.J."/>
            <person name="Tettelin H."/>
            <person name="Glass J.I."/>
            <person name="Rusch D."/>
            <person name="Podicherti R."/>
            <person name="Tsui H.-C.T."/>
            <person name="Winkler M.E."/>
        </authorList>
    </citation>
    <scope>NUCLEOTIDE SEQUENCE</scope>
</reference>
<accession>A0A382CM83</accession>
<gene>
    <name evidence="1" type="ORF">METZ01_LOCUS179798</name>
</gene>
<dbReference type="AlphaFoldDB" id="A0A382CM83"/>
<name>A0A382CM83_9ZZZZ</name>
<protein>
    <submittedName>
        <fullName evidence="1">Uncharacterized protein</fullName>
    </submittedName>
</protein>
<evidence type="ECO:0000313" key="1">
    <source>
        <dbReference type="EMBL" id="SVB26944.1"/>
    </source>
</evidence>
<dbReference type="InterPro" id="IPR035917">
    <property type="entry name" value="YjbQ-like_sf"/>
</dbReference>